<dbReference type="InterPro" id="IPR002104">
    <property type="entry name" value="Integrase_catalytic"/>
</dbReference>
<dbReference type="GO" id="GO:0006310">
    <property type="term" value="P:DNA recombination"/>
    <property type="evidence" value="ECO:0007669"/>
    <property type="project" value="UniProtKB-KW"/>
</dbReference>
<evidence type="ECO:0000313" key="3">
    <source>
        <dbReference type="EMBL" id="EUJ22962.1"/>
    </source>
</evidence>
<dbReference type="PANTHER" id="PTHR30349:SF64">
    <property type="entry name" value="PROPHAGE INTEGRASE INTD-RELATED"/>
    <property type="match status" value="1"/>
</dbReference>
<dbReference type="EMBL" id="AODD01000015">
    <property type="protein sequence ID" value="EUJ22962.1"/>
    <property type="molecule type" value="Genomic_DNA"/>
</dbReference>
<dbReference type="InterPro" id="IPR013762">
    <property type="entry name" value="Integrase-like_cat_sf"/>
</dbReference>
<dbReference type="RefSeq" id="WP_036066971.1">
    <property type="nucleotide sequence ID" value="NZ_AODD01000015.1"/>
</dbReference>
<proteinExistence type="predicted"/>
<reference evidence="3 4" key="1">
    <citation type="journal article" date="2014" name="Int. J. Syst. Evol. Microbiol.">
        <title>Listeria floridensis sp. nov., Listeria aquatica sp. nov., Listeria cornellensis sp. nov., Listeria riparia sp. nov. and Listeria grandensis sp. nov., from agricultural and natural environments.</title>
        <authorList>
            <person name="den Bakker H.C."/>
            <person name="Warchocki S."/>
            <person name="Wright E.M."/>
            <person name="Allred A.F."/>
            <person name="Ahlstrom C."/>
            <person name="Manuel C.S."/>
            <person name="Stasiewicz M.J."/>
            <person name="Burrell A."/>
            <person name="Roof S."/>
            <person name="Strawn L."/>
            <person name="Fortes E.D."/>
            <person name="Nightingale K.K."/>
            <person name="Kephart D."/>
            <person name="Wiedmann M."/>
        </authorList>
    </citation>
    <scope>NUCLEOTIDE SEQUENCE [LARGE SCALE GENOMIC DNA]</scope>
    <source>
        <strain evidence="4">FSL F6-971</strain>
    </source>
</reference>
<dbReference type="InterPro" id="IPR011010">
    <property type="entry name" value="DNA_brk_join_enz"/>
</dbReference>
<dbReference type="GO" id="GO:0003677">
    <property type="term" value="F:DNA binding"/>
    <property type="evidence" value="ECO:0007669"/>
    <property type="project" value="InterPro"/>
</dbReference>
<evidence type="ECO:0000259" key="2">
    <source>
        <dbReference type="PROSITE" id="PS51898"/>
    </source>
</evidence>
<dbReference type="PANTHER" id="PTHR30349">
    <property type="entry name" value="PHAGE INTEGRASE-RELATED"/>
    <property type="match status" value="1"/>
</dbReference>
<sequence length="240" mass="27591">MNDAVDNELIERNITHNIDMKTNKSRETKAIKFFTKPELKIFMSAINDKDVEDLYATYFWLICNTGIRAGEALALTWDDLNFVSNELTISKTVKKLSSSDFIIGAPKTESSNRVINLDDMTIKKLKAWKSYQEKYVKDKGLGESKYIFVSRQNKKQPPHYRTVIKNFNVLLDELNLAHIGIHGLRHTHAVMLIEAGASVKYVAERLGHSNVEMTLNVYVHLTEKMKTDDMNKYVNHILSH</sequence>
<organism evidence="3 4">
    <name type="scientific">Listeria grandensis FSL F6-0971</name>
    <dbReference type="NCBI Taxonomy" id="1265819"/>
    <lineage>
        <taxon>Bacteria</taxon>
        <taxon>Bacillati</taxon>
        <taxon>Bacillota</taxon>
        <taxon>Bacilli</taxon>
        <taxon>Bacillales</taxon>
        <taxon>Listeriaceae</taxon>
        <taxon>Listeria</taxon>
    </lineage>
</organism>
<dbReference type="Pfam" id="PF00589">
    <property type="entry name" value="Phage_integrase"/>
    <property type="match status" value="1"/>
</dbReference>
<dbReference type="GO" id="GO:0015074">
    <property type="term" value="P:DNA integration"/>
    <property type="evidence" value="ECO:0007669"/>
    <property type="project" value="InterPro"/>
</dbReference>
<dbReference type="Proteomes" id="UP000019253">
    <property type="component" value="Unassembled WGS sequence"/>
</dbReference>
<feature type="domain" description="Tyr recombinase" evidence="2">
    <location>
        <begin position="29"/>
        <end position="231"/>
    </location>
</feature>
<dbReference type="PATRIC" id="fig|1265819.5.peg.2248"/>
<keyword evidence="4" id="KW-1185">Reference proteome</keyword>
<comment type="caution">
    <text evidence="3">The sequence shown here is derived from an EMBL/GenBank/DDBJ whole genome shotgun (WGS) entry which is preliminary data.</text>
</comment>
<name>W7BAF1_9LIST</name>
<gene>
    <name evidence="3" type="ORF">PGRAN_11223</name>
</gene>
<evidence type="ECO:0000313" key="4">
    <source>
        <dbReference type="Proteomes" id="UP000019253"/>
    </source>
</evidence>
<dbReference type="PROSITE" id="PS51898">
    <property type="entry name" value="TYR_RECOMBINASE"/>
    <property type="match status" value="1"/>
</dbReference>
<dbReference type="InterPro" id="IPR050090">
    <property type="entry name" value="Tyrosine_recombinase_XerCD"/>
</dbReference>
<dbReference type="OrthoDB" id="9803188at2"/>
<protein>
    <submittedName>
        <fullName evidence="3">Prophage Lp3 protein 1, integrase</fullName>
    </submittedName>
</protein>
<keyword evidence="1" id="KW-0233">DNA recombination</keyword>
<evidence type="ECO:0000256" key="1">
    <source>
        <dbReference type="ARBA" id="ARBA00023172"/>
    </source>
</evidence>
<accession>W7BAF1</accession>
<dbReference type="Gene3D" id="1.10.443.10">
    <property type="entry name" value="Intergrase catalytic core"/>
    <property type="match status" value="1"/>
</dbReference>
<dbReference type="AlphaFoldDB" id="W7BAF1"/>
<dbReference type="STRING" id="1265819.PGRAN_11223"/>
<dbReference type="SUPFAM" id="SSF56349">
    <property type="entry name" value="DNA breaking-rejoining enzymes"/>
    <property type="match status" value="1"/>
</dbReference>
<dbReference type="CDD" id="cd01189">
    <property type="entry name" value="INT_ICEBs1_C_like"/>
    <property type="match status" value="1"/>
</dbReference>